<evidence type="ECO:0000256" key="1">
    <source>
        <dbReference type="ARBA" id="ARBA00007992"/>
    </source>
</evidence>
<organism evidence="7 8">
    <name type="scientific">Trichoderma arundinaceum</name>
    <dbReference type="NCBI Taxonomy" id="490622"/>
    <lineage>
        <taxon>Eukaryota</taxon>
        <taxon>Fungi</taxon>
        <taxon>Dikarya</taxon>
        <taxon>Ascomycota</taxon>
        <taxon>Pezizomycotina</taxon>
        <taxon>Sordariomycetes</taxon>
        <taxon>Hypocreomycetidae</taxon>
        <taxon>Hypocreales</taxon>
        <taxon>Hypocreaceae</taxon>
        <taxon>Trichoderma</taxon>
    </lineage>
</organism>
<evidence type="ECO:0000256" key="3">
    <source>
        <dbReference type="ARBA" id="ARBA00022827"/>
    </source>
</evidence>
<dbReference type="OrthoDB" id="16820at2759"/>
<evidence type="ECO:0000259" key="6">
    <source>
        <dbReference type="Pfam" id="PF01494"/>
    </source>
</evidence>
<dbReference type="PANTHER" id="PTHR13789">
    <property type="entry name" value="MONOOXYGENASE"/>
    <property type="match status" value="1"/>
</dbReference>
<keyword evidence="8" id="KW-1185">Reference proteome</keyword>
<keyword evidence="4" id="KW-0560">Oxidoreductase</keyword>
<dbReference type="Gene3D" id="3.50.50.60">
    <property type="entry name" value="FAD/NAD(P)-binding domain"/>
    <property type="match status" value="1"/>
</dbReference>
<sequence>MPFTDTLGDISLNTCHKEVLHVVIVGAGLGGLSCAIACRKCDPPLQVTILERTAEFKPIGAGIQLPPNATRIMEDFGLLTKLKDFGAVVMENHTLRRYSTGETIVSKPLGLMAKQRYGAEWLADYQRILLEEALRLGAKIRNGAEVVAADSEYERKHGKACVILKDESQVYGDVVVGADGLWSVLRNHVLGRPSLPIETGDLAYRGTFTRSQLQELKDDRVTELLSDSNIQVWLGPEAHVVFYPVRNKDEFNLVLLCPDNLPHDVRTLDGNLEEMREEFKDWDPLQVLEVYCFGGSANRDIIGFGF</sequence>
<feature type="domain" description="FAD-binding" evidence="6">
    <location>
        <begin position="21"/>
        <end position="266"/>
    </location>
</feature>
<gene>
    <name evidence="7" type="ORF">TARUN_1524</name>
</gene>
<dbReference type="InterPro" id="IPR050493">
    <property type="entry name" value="FAD-dep_Monooxygenase_BioMet"/>
</dbReference>
<dbReference type="GO" id="GO:0071949">
    <property type="term" value="F:FAD binding"/>
    <property type="evidence" value="ECO:0007669"/>
    <property type="project" value="InterPro"/>
</dbReference>
<keyword evidence="2" id="KW-0285">Flavoprotein</keyword>
<dbReference type="GO" id="GO:0004497">
    <property type="term" value="F:monooxygenase activity"/>
    <property type="evidence" value="ECO:0007669"/>
    <property type="project" value="UniProtKB-KW"/>
</dbReference>
<dbReference type="PANTHER" id="PTHR13789:SF311">
    <property type="entry name" value="HYDROXYLASE, PUTATIVE (AFU_ORTHOLOGUE AFUA_5G10180)-RELATED"/>
    <property type="match status" value="1"/>
</dbReference>
<dbReference type="SUPFAM" id="SSF51905">
    <property type="entry name" value="FAD/NAD(P)-binding domain"/>
    <property type="match status" value="1"/>
</dbReference>
<name>A0A395NX66_TRIAR</name>
<keyword evidence="3" id="KW-0274">FAD</keyword>
<protein>
    <recommendedName>
        <fullName evidence="6">FAD-binding domain-containing protein</fullName>
    </recommendedName>
</protein>
<reference evidence="7 8" key="1">
    <citation type="journal article" date="2018" name="PLoS Pathog.">
        <title>Evolution of structural diversity of trichothecenes, a family of toxins produced by plant pathogenic and entomopathogenic fungi.</title>
        <authorList>
            <person name="Proctor R.H."/>
            <person name="McCormick S.P."/>
            <person name="Kim H.S."/>
            <person name="Cardoza R.E."/>
            <person name="Stanley A.M."/>
            <person name="Lindo L."/>
            <person name="Kelly A."/>
            <person name="Brown D.W."/>
            <person name="Lee T."/>
            <person name="Vaughan M.M."/>
            <person name="Alexander N.J."/>
            <person name="Busman M."/>
            <person name="Gutierrez S."/>
        </authorList>
    </citation>
    <scope>NUCLEOTIDE SEQUENCE [LARGE SCALE GENOMIC DNA]</scope>
    <source>
        <strain evidence="7 8">IBT 40837</strain>
    </source>
</reference>
<keyword evidence="5" id="KW-0503">Monooxygenase</keyword>
<evidence type="ECO:0000256" key="2">
    <source>
        <dbReference type="ARBA" id="ARBA00022630"/>
    </source>
</evidence>
<dbReference type="STRING" id="490622.A0A395NX66"/>
<dbReference type="SUPFAM" id="SSF54373">
    <property type="entry name" value="FAD-linked reductases, C-terminal domain"/>
    <property type="match status" value="1"/>
</dbReference>
<evidence type="ECO:0000313" key="7">
    <source>
        <dbReference type="EMBL" id="RFU80700.1"/>
    </source>
</evidence>
<evidence type="ECO:0000313" key="8">
    <source>
        <dbReference type="Proteomes" id="UP000266272"/>
    </source>
</evidence>
<dbReference type="EMBL" id="PXOA01000097">
    <property type="protein sequence ID" value="RFU80700.1"/>
    <property type="molecule type" value="Genomic_DNA"/>
</dbReference>
<comment type="similarity">
    <text evidence="1">Belongs to the paxM FAD-dependent monooxygenase family.</text>
</comment>
<dbReference type="Proteomes" id="UP000266272">
    <property type="component" value="Unassembled WGS sequence"/>
</dbReference>
<dbReference type="Pfam" id="PF01494">
    <property type="entry name" value="FAD_binding_3"/>
    <property type="match status" value="1"/>
</dbReference>
<dbReference type="InterPro" id="IPR036188">
    <property type="entry name" value="FAD/NAD-bd_sf"/>
</dbReference>
<accession>A0A395NX66</accession>
<dbReference type="AlphaFoldDB" id="A0A395NX66"/>
<comment type="caution">
    <text evidence="7">The sequence shown here is derived from an EMBL/GenBank/DDBJ whole genome shotgun (WGS) entry which is preliminary data.</text>
</comment>
<evidence type="ECO:0000256" key="4">
    <source>
        <dbReference type="ARBA" id="ARBA00023002"/>
    </source>
</evidence>
<proteinExistence type="inferred from homology"/>
<evidence type="ECO:0000256" key="5">
    <source>
        <dbReference type="ARBA" id="ARBA00023033"/>
    </source>
</evidence>
<dbReference type="InterPro" id="IPR002938">
    <property type="entry name" value="FAD-bd"/>
</dbReference>